<dbReference type="Proteomes" id="UP000050277">
    <property type="component" value="Unassembled WGS sequence"/>
</dbReference>
<dbReference type="PATRIC" id="fig|70996.4.peg.958"/>
<dbReference type="Pfam" id="PF12867">
    <property type="entry name" value="DinB_2"/>
    <property type="match status" value="1"/>
</dbReference>
<protein>
    <recommendedName>
        <fullName evidence="1">DinB-like domain-containing protein</fullName>
    </recommendedName>
</protein>
<keyword evidence="3" id="KW-1185">Reference proteome</keyword>
<dbReference type="RefSeq" id="WP_054536237.1">
    <property type="nucleotide sequence ID" value="NZ_LGKP01000032.1"/>
</dbReference>
<organism evidence="2 3">
    <name type="scientific">Herpetosiphon geysericola</name>
    <dbReference type="NCBI Taxonomy" id="70996"/>
    <lineage>
        <taxon>Bacteria</taxon>
        <taxon>Bacillati</taxon>
        <taxon>Chloroflexota</taxon>
        <taxon>Chloroflexia</taxon>
        <taxon>Herpetosiphonales</taxon>
        <taxon>Herpetosiphonaceae</taxon>
        <taxon>Herpetosiphon</taxon>
    </lineage>
</organism>
<dbReference type="InterPro" id="IPR024775">
    <property type="entry name" value="DinB-like"/>
</dbReference>
<proteinExistence type="predicted"/>
<comment type="caution">
    <text evidence="2">The sequence shown here is derived from an EMBL/GenBank/DDBJ whole genome shotgun (WGS) entry which is preliminary data.</text>
</comment>
<evidence type="ECO:0000313" key="2">
    <source>
        <dbReference type="EMBL" id="KPL81893.1"/>
    </source>
</evidence>
<dbReference type="InterPro" id="IPR034660">
    <property type="entry name" value="DinB/YfiT-like"/>
</dbReference>
<evidence type="ECO:0000259" key="1">
    <source>
        <dbReference type="Pfam" id="PF12867"/>
    </source>
</evidence>
<reference evidence="2 3" key="1">
    <citation type="submission" date="2015-07" db="EMBL/GenBank/DDBJ databases">
        <title>Whole genome sequence of Herpetosiphon geysericola DSM 7119.</title>
        <authorList>
            <person name="Hemp J."/>
            <person name="Ward L.M."/>
            <person name="Pace L.A."/>
            <person name="Fischer W.W."/>
        </authorList>
    </citation>
    <scope>NUCLEOTIDE SEQUENCE [LARGE SCALE GENOMIC DNA]</scope>
    <source>
        <strain evidence="2 3">DSM 7119</strain>
    </source>
</reference>
<dbReference type="AlphaFoldDB" id="A0A0P6XZH1"/>
<feature type="domain" description="DinB-like" evidence="1">
    <location>
        <begin position="51"/>
        <end position="145"/>
    </location>
</feature>
<dbReference type="Gene3D" id="1.20.120.450">
    <property type="entry name" value="dinb family like domain"/>
    <property type="match status" value="1"/>
</dbReference>
<dbReference type="SUPFAM" id="SSF109854">
    <property type="entry name" value="DinB/YfiT-like putative metalloenzymes"/>
    <property type="match status" value="1"/>
</dbReference>
<evidence type="ECO:0000313" key="3">
    <source>
        <dbReference type="Proteomes" id="UP000050277"/>
    </source>
</evidence>
<sequence length="152" mass="17670">MRNLILKLIAQFFFIRPAKNRTYGDYEKLLTESGAAIEQRTNNASDLPENRQQLRHIIGIERWGVQRLKVCFGEPFNRDEYEAYAPAEDRSWPQLIADFKATRQETIALAKRFALEQPSSDVVEHNDFGPLNARTWLQYLYSHAAKEAKGLR</sequence>
<dbReference type="OrthoDB" id="156957at2"/>
<accession>A0A0P6XZH1</accession>
<name>A0A0P6XZH1_9CHLR</name>
<gene>
    <name evidence="2" type="ORF">SE18_20010</name>
</gene>
<dbReference type="EMBL" id="LGKP01000032">
    <property type="protein sequence ID" value="KPL81893.1"/>
    <property type="molecule type" value="Genomic_DNA"/>
</dbReference>